<dbReference type="KEGG" id="hfv:R50_1307"/>
<dbReference type="Gene3D" id="3.40.30.80">
    <property type="match status" value="1"/>
</dbReference>
<name>A0A6F8ZGL8_9FIRM</name>
<reference evidence="1 2" key="1">
    <citation type="submission" date="2020-02" db="EMBL/GenBank/DDBJ databases">
        <authorList>
            <person name="Hogendoorn C."/>
        </authorList>
    </citation>
    <scope>NUCLEOTIDE SEQUENCE [LARGE SCALE GENOMIC DNA]</scope>
    <source>
        <strain evidence="1">R501</strain>
    </source>
</reference>
<dbReference type="Proteomes" id="UP000503399">
    <property type="component" value="Chromosome"/>
</dbReference>
<protein>
    <submittedName>
        <fullName evidence="1">Uncharacterized protein</fullName>
    </submittedName>
</protein>
<evidence type="ECO:0000313" key="1">
    <source>
        <dbReference type="EMBL" id="CAB1128813.1"/>
    </source>
</evidence>
<dbReference type="AlphaFoldDB" id="A0A6F8ZGL8"/>
<accession>A0A6F8ZGL8</accession>
<dbReference type="EMBL" id="LR778114">
    <property type="protein sequence ID" value="CAB1128813.1"/>
    <property type="molecule type" value="Genomic_DNA"/>
</dbReference>
<gene>
    <name evidence="1" type="ORF">R50_1307</name>
</gene>
<evidence type="ECO:0000313" key="2">
    <source>
        <dbReference type="Proteomes" id="UP000503399"/>
    </source>
</evidence>
<sequence>MPERSGGETGVGVYLSARQEERLRARLEALPAAVTMTLTVAPVRRPADAAAVELVQYLVALAPRRLRMVLRAEGAHPTPRLEAAGPAGPCRVTFRGSPTGFQLDEWIRALELSAGAPPPRLDPVTAGLLEALPRPVPARVYVSPT</sequence>
<keyword evidence="2" id="KW-1185">Reference proteome</keyword>
<organism evidence="1 2">
    <name type="scientific">Candidatus Hydrogenisulfobacillus filiaventi</name>
    <dbReference type="NCBI Taxonomy" id="2707344"/>
    <lineage>
        <taxon>Bacteria</taxon>
        <taxon>Bacillati</taxon>
        <taxon>Bacillota</taxon>
        <taxon>Clostridia</taxon>
        <taxon>Eubacteriales</taxon>
        <taxon>Clostridiales Family XVII. Incertae Sedis</taxon>
        <taxon>Candidatus Hydrogenisulfobacillus</taxon>
    </lineage>
</organism>
<proteinExistence type="predicted"/>